<feature type="transmembrane region" description="Helical" evidence="8">
    <location>
        <begin position="89"/>
        <end position="111"/>
    </location>
</feature>
<evidence type="ECO:0000256" key="1">
    <source>
        <dbReference type="ARBA" id="ARBA00004651"/>
    </source>
</evidence>
<keyword evidence="3" id="KW-0808">Transferase</keyword>
<feature type="transmembrane region" description="Helical" evidence="8">
    <location>
        <begin position="276"/>
        <end position="299"/>
    </location>
</feature>
<evidence type="ECO:0000256" key="7">
    <source>
        <dbReference type="ARBA" id="ARBA00024033"/>
    </source>
</evidence>
<dbReference type="AlphaFoldDB" id="A0A932HWV3"/>
<gene>
    <name evidence="9" type="ORF">HYZ11_06240</name>
</gene>
<feature type="transmembrane region" description="Helical" evidence="8">
    <location>
        <begin position="132"/>
        <end position="151"/>
    </location>
</feature>
<dbReference type="GO" id="GO:0005886">
    <property type="term" value="C:plasma membrane"/>
    <property type="evidence" value="ECO:0007669"/>
    <property type="project" value="UniProtKB-SubCell"/>
</dbReference>
<keyword evidence="4 8" id="KW-0812">Transmembrane</keyword>
<comment type="caution">
    <text evidence="9">The sequence shown here is derived from an EMBL/GenBank/DDBJ whole genome shotgun (WGS) entry which is preliminary data.</text>
</comment>
<evidence type="ECO:0000256" key="4">
    <source>
        <dbReference type="ARBA" id="ARBA00022692"/>
    </source>
</evidence>
<name>A0A932HWV3_UNCTE</name>
<evidence type="ECO:0000313" key="9">
    <source>
        <dbReference type="EMBL" id="MBI3127184.1"/>
    </source>
</evidence>
<keyword evidence="2" id="KW-1003">Cell membrane</keyword>
<dbReference type="Proteomes" id="UP000782312">
    <property type="component" value="Unassembled WGS sequence"/>
</dbReference>
<feature type="transmembrane region" description="Helical" evidence="8">
    <location>
        <begin position="213"/>
        <end position="233"/>
    </location>
</feature>
<evidence type="ECO:0000256" key="3">
    <source>
        <dbReference type="ARBA" id="ARBA00022679"/>
    </source>
</evidence>
<feature type="transmembrane region" description="Helical" evidence="8">
    <location>
        <begin position="181"/>
        <end position="206"/>
    </location>
</feature>
<evidence type="ECO:0000256" key="6">
    <source>
        <dbReference type="ARBA" id="ARBA00023136"/>
    </source>
</evidence>
<dbReference type="GO" id="GO:0016758">
    <property type="term" value="F:hexosyltransferase activity"/>
    <property type="evidence" value="ECO:0007669"/>
    <property type="project" value="InterPro"/>
</dbReference>
<evidence type="ECO:0000256" key="8">
    <source>
        <dbReference type="SAM" id="Phobius"/>
    </source>
</evidence>
<protein>
    <submittedName>
        <fullName evidence="9">DUF2029 domain-containing protein</fullName>
    </submittedName>
</protein>
<comment type="subcellular location">
    <subcellularLocation>
        <location evidence="1">Cell membrane</location>
        <topology evidence="1">Multi-pass membrane protein</topology>
    </subcellularLocation>
</comment>
<comment type="similarity">
    <text evidence="7">Belongs to the glycosyltransferase 87 family.</text>
</comment>
<dbReference type="InterPro" id="IPR018584">
    <property type="entry name" value="GT87"/>
</dbReference>
<proteinExistence type="inferred from homology"/>
<feature type="transmembrane region" description="Helical" evidence="8">
    <location>
        <begin position="20"/>
        <end position="40"/>
    </location>
</feature>
<organism evidence="9 10">
    <name type="scientific">Tectimicrobiota bacterium</name>
    <dbReference type="NCBI Taxonomy" id="2528274"/>
    <lineage>
        <taxon>Bacteria</taxon>
        <taxon>Pseudomonadati</taxon>
        <taxon>Nitrospinota/Tectimicrobiota group</taxon>
        <taxon>Candidatus Tectimicrobiota</taxon>
    </lineage>
</organism>
<reference evidence="9" key="1">
    <citation type="submission" date="2020-07" db="EMBL/GenBank/DDBJ databases">
        <title>Huge and variable diversity of episymbiotic CPR bacteria and DPANN archaea in groundwater ecosystems.</title>
        <authorList>
            <person name="He C.Y."/>
            <person name="Keren R."/>
            <person name="Whittaker M."/>
            <person name="Farag I.F."/>
            <person name="Doudna J."/>
            <person name="Cate J.H.D."/>
            <person name="Banfield J.F."/>
        </authorList>
    </citation>
    <scope>NUCLEOTIDE SEQUENCE</scope>
    <source>
        <strain evidence="9">NC_groundwater_763_Ag_S-0.2um_68_21</strain>
    </source>
</reference>
<evidence type="ECO:0000313" key="10">
    <source>
        <dbReference type="Proteomes" id="UP000782312"/>
    </source>
</evidence>
<evidence type="ECO:0000256" key="2">
    <source>
        <dbReference type="ARBA" id="ARBA00022475"/>
    </source>
</evidence>
<dbReference type="Pfam" id="PF09594">
    <property type="entry name" value="GT87"/>
    <property type="match status" value="1"/>
</dbReference>
<dbReference type="EMBL" id="JACPUR010000016">
    <property type="protein sequence ID" value="MBI3127184.1"/>
    <property type="molecule type" value="Genomic_DNA"/>
</dbReference>
<keyword evidence="5 8" id="KW-1133">Transmembrane helix</keyword>
<evidence type="ECO:0000256" key="5">
    <source>
        <dbReference type="ARBA" id="ARBA00022989"/>
    </source>
</evidence>
<accession>A0A932HWV3</accession>
<sequence length="406" mass="44351">MNAPEKGRSGGLEYPLRPLFLVLVLLLVGRHIVLVLRTVVLTDPVDLSTYYVHARMLWEGANPADAAALEEYARRLGLRALRGLNPPTFYFLFLPAALLPWAAAKALWTLLSQAALAGIGWIAWREMTRRGLPRLESALGAAAFLAVFYPAKQATTLGQMDLLLGLAAAGMGLALARGRGAWAGVLALLMGWMKIQLGAVIVFLAWMGRMRRGLWATAIFGLVWLGVTAAAFGPGSVTGYLGFLRDHLGGGLNPDSVNYALSGLLARAVQPWTEPLFAATLNAVLTAAIALVTFWVLWAGRKRREAPWLETGFLLLSVWMLSPLSEEHHLAWLAAPLLLTMTDPAVREGRLQAGLFLAALLLIGVEHYPHSLWKGPGFWPELIRSSKFFGPLVFWILAGRALLRQR</sequence>
<keyword evidence="6 8" id="KW-0472">Membrane</keyword>